<evidence type="ECO:0000256" key="2">
    <source>
        <dbReference type="ARBA" id="ARBA00022448"/>
    </source>
</evidence>
<dbReference type="GO" id="GO:0005332">
    <property type="term" value="F:gamma-aminobutyric acid:sodium:chloride symporter activity"/>
    <property type="evidence" value="ECO:0007669"/>
    <property type="project" value="TreeGrafter"/>
</dbReference>
<keyword evidence="2" id="KW-0813">Transport</keyword>
<keyword evidence="3 6" id="KW-0812">Transmembrane</keyword>
<dbReference type="OrthoDB" id="5464at2759"/>
<dbReference type="Proteomes" id="UP000314294">
    <property type="component" value="Unassembled WGS sequence"/>
</dbReference>
<dbReference type="PANTHER" id="PTHR11616:SF237">
    <property type="entry name" value="TRANSPORTER"/>
    <property type="match status" value="1"/>
</dbReference>
<evidence type="ECO:0000256" key="3">
    <source>
        <dbReference type="ARBA" id="ARBA00022692"/>
    </source>
</evidence>
<dbReference type="InterPro" id="IPR000175">
    <property type="entry name" value="Na/ntran_symport"/>
</dbReference>
<evidence type="ECO:0000313" key="8">
    <source>
        <dbReference type="Proteomes" id="UP000314294"/>
    </source>
</evidence>
<dbReference type="AlphaFoldDB" id="A0A4Z2E579"/>
<name>A0A4Z2E579_9TELE</name>
<evidence type="ECO:0000256" key="4">
    <source>
        <dbReference type="ARBA" id="ARBA00022989"/>
    </source>
</evidence>
<gene>
    <name evidence="7" type="primary">SLC6A12_7</name>
    <name evidence="7" type="ORF">EYF80_066377</name>
</gene>
<dbReference type="GO" id="GO:0005886">
    <property type="term" value="C:plasma membrane"/>
    <property type="evidence" value="ECO:0007669"/>
    <property type="project" value="TreeGrafter"/>
</dbReference>
<dbReference type="GO" id="GO:0042995">
    <property type="term" value="C:cell projection"/>
    <property type="evidence" value="ECO:0007669"/>
    <property type="project" value="TreeGrafter"/>
</dbReference>
<evidence type="ECO:0000256" key="1">
    <source>
        <dbReference type="ARBA" id="ARBA00004141"/>
    </source>
</evidence>
<protein>
    <submittedName>
        <fullName evidence="7">Sodium-and chloride-dependent betaine transporter</fullName>
    </submittedName>
</protein>
<dbReference type="EMBL" id="SRLO01018262">
    <property type="protein sequence ID" value="TNN23502.1"/>
    <property type="molecule type" value="Genomic_DNA"/>
</dbReference>
<dbReference type="PANTHER" id="PTHR11616">
    <property type="entry name" value="SODIUM/CHLORIDE DEPENDENT TRANSPORTER"/>
    <property type="match status" value="1"/>
</dbReference>
<keyword evidence="4 6" id="KW-1133">Transmembrane helix</keyword>
<evidence type="ECO:0000256" key="5">
    <source>
        <dbReference type="ARBA" id="ARBA00023136"/>
    </source>
</evidence>
<comment type="subcellular location">
    <subcellularLocation>
        <location evidence="1">Membrane</location>
        <topology evidence="1">Multi-pass membrane protein</topology>
    </subcellularLocation>
</comment>
<dbReference type="PROSITE" id="PS50267">
    <property type="entry name" value="NA_NEUROTRAN_SYMP_3"/>
    <property type="match status" value="1"/>
</dbReference>
<reference evidence="7 8" key="1">
    <citation type="submission" date="2019-03" db="EMBL/GenBank/DDBJ databases">
        <title>First draft genome of Liparis tanakae, snailfish: a comprehensive survey of snailfish specific genes.</title>
        <authorList>
            <person name="Kim W."/>
            <person name="Song I."/>
            <person name="Jeong J.-H."/>
            <person name="Kim D."/>
            <person name="Kim S."/>
            <person name="Ryu S."/>
            <person name="Song J.Y."/>
            <person name="Lee S.K."/>
        </authorList>
    </citation>
    <scope>NUCLEOTIDE SEQUENCE [LARGE SCALE GENOMIC DNA]</scope>
    <source>
        <tissue evidence="7">Muscle</tissue>
    </source>
</reference>
<proteinExistence type="predicted"/>
<sequence length="130" mass="15269">MEVVSTSIIDMFPTVMRRPGRRELLLLLFCLTCFFSQLIMVTEVFNVYFSVVNFWLSSHIWLFRLVPSQLISQLIDARCRQRAWQPQRAVQPRHAGMYVFQLFDYFACSGVSLLFLCVFESLALGWIFGR</sequence>
<organism evidence="7 8">
    <name type="scientific">Liparis tanakae</name>
    <name type="common">Tanaka's snailfish</name>
    <dbReference type="NCBI Taxonomy" id="230148"/>
    <lineage>
        <taxon>Eukaryota</taxon>
        <taxon>Metazoa</taxon>
        <taxon>Chordata</taxon>
        <taxon>Craniata</taxon>
        <taxon>Vertebrata</taxon>
        <taxon>Euteleostomi</taxon>
        <taxon>Actinopterygii</taxon>
        <taxon>Neopterygii</taxon>
        <taxon>Teleostei</taxon>
        <taxon>Neoteleostei</taxon>
        <taxon>Acanthomorphata</taxon>
        <taxon>Eupercaria</taxon>
        <taxon>Perciformes</taxon>
        <taxon>Cottioidei</taxon>
        <taxon>Cottales</taxon>
        <taxon>Liparidae</taxon>
        <taxon>Liparis</taxon>
    </lineage>
</organism>
<accession>A0A4Z2E579</accession>
<keyword evidence="8" id="KW-1185">Reference proteome</keyword>
<evidence type="ECO:0000256" key="6">
    <source>
        <dbReference type="SAM" id="Phobius"/>
    </source>
</evidence>
<keyword evidence="5 6" id="KW-0472">Membrane</keyword>
<feature type="transmembrane region" description="Helical" evidence="6">
    <location>
        <begin position="24"/>
        <end position="41"/>
    </location>
</feature>
<dbReference type="SUPFAM" id="SSF161070">
    <property type="entry name" value="SNF-like"/>
    <property type="match status" value="1"/>
</dbReference>
<comment type="caution">
    <text evidence="7">The sequence shown here is derived from an EMBL/GenBank/DDBJ whole genome shotgun (WGS) entry which is preliminary data.</text>
</comment>
<evidence type="ECO:0000313" key="7">
    <source>
        <dbReference type="EMBL" id="TNN23502.1"/>
    </source>
</evidence>
<dbReference type="InterPro" id="IPR037272">
    <property type="entry name" value="SNS_sf"/>
</dbReference>
<feature type="transmembrane region" description="Helical" evidence="6">
    <location>
        <begin position="102"/>
        <end position="128"/>
    </location>
</feature>